<sequence>MSVIESLLNLPLHQASDNICRFCRKTFCCTKCRDRHVNKVHSDLSANCFLCASKTLPMRQFEFEELLWENKRLLSHITDQHLPLHCVLCENLFETGEDLKSIGTCKWYSEHQQLLINERLLRTPAPTSFEAKLKRTVKNIKHNSHAFFTPPEIYRNTSTPMFLGQKNGFEYQTPCAPNFSLKTPKTNSPITQSNTTSKIQKSHDSDSDIKFFSFSPNGIENERTTPFRNNADEQYPRSNSGRKLDIERLIEAVYDEAEEVALYDDYITFPVDMDLTNVENNIPQEHTPKLNTVDSHEESGRASDMVKKVRFSDQYDTLPEFGSQVGFNVKNMTEEDEDVFHDAHDASGIKDAKSTKDTQDTGNTKDVNDTIDSKNTKDIQRYTKEDTKEKNVKVTDTKEKKKKNENVEDTKDAKGDQVDDRENCLANLSIDSSGNTQVNISQENKQNAKKENRAVEALSNGVSVITQKGTSRVLMMVLVENNSGSLNSDLMPLISSGLKKLEEQIVSSSSDTSEFPSVTNTTGYTRKSTTKVEMSISSVESYSNINNNAEANGQQVVPTFPSSSVETSSRSGNGGILSAVTQAVKLAFKNLSGMTSSRIESSQVVQQRRAVENVMSLPDADAACNLDNNLELRYGKRARDVNEASSWMDPVPLPLDIRSPLPKRKRGWYKIKGRRPIHSVCNSARQVTSPRGVSSETQIFSQGSLTVGDTVLPLPARANPETSLTPTE</sequence>
<dbReference type="InterPro" id="IPR013087">
    <property type="entry name" value="Znf_C2H2_type"/>
</dbReference>
<feature type="compositionally biased region" description="Polar residues" evidence="1">
    <location>
        <begin position="429"/>
        <end position="445"/>
    </location>
</feature>
<feature type="domain" description="C2H2-type" evidence="2">
    <location>
        <begin position="20"/>
        <end position="41"/>
    </location>
</feature>
<dbReference type="STRING" id="610380.E2BPM3"/>
<feature type="compositionally biased region" description="Basic and acidic residues" evidence="1">
    <location>
        <begin position="220"/>
        <end position="235"/>
    </location>
</feature>
<dbReference type="AlphaFoldDB" id="E2BPM3"/>
<feature type="compositionally biased region" description="Basic and acidic residues" evidence="1">
    <location>
        <begin position="294"/>
        <end position="303"/>
    </location>
</feature>
<dbReference type="Proteomes" id="UP000008237">
    <property type="component" value="Unassembled WGS sequence"/>
</dbReference>
<feature type="region of interest" description="Disordered" evidence="1">
    <location>
        <begin position="344"/>
        <end position="452"/>
    </location>
</feature>
<evidence type="ECO:0000259" key="2">
    <source>
        <dbReference type="PROSITE" id="PS00028"/>
    </source>
</evidence>
<feature type="region of interest" description="Disordered" evidence="1">
    <location>
        <begin position="180"/>
        <end position="202"/>
    </location>
</feature>
<accession>E2BPM3</accession>
<dbReference type="OMA" id="TQVFHQG"/>
<dbReference type="PhylomeDB" id="E2BPM3"/>
<feature type="compositionally biased region" description="Basic and acidic residues" evidence="1">
    <location>
        <begin position="366"/>
        <end position="423"/>
    </location>
</feature>
<dbReference type="PROSITE" id="PS00028">
    <property type="entry name" value="ZINC_FINGER_C2H2_1"/>
    <property type="match status" value="1"/>
</dbReference>
<feature type="compositionally biased region" description="Polar residues" evidence="1">
    <location>
        <begin position="180"/>
        <end position="199"/>
    </location>
</feature>
<keyword evidence="4" id="KW-1185">Reference proteome</keyword>
<name>E2BPM3_HARSA</name>
<evidence type="ECO:0000313" key="4">
    <source>
        <dbReference type="Proteomes" id="UP000008237"/>
    </source>
</evidence>
<evidence type="ECO:0000313" key="3">
    <source>
        <dbReference type="EMBL" id="EFN82427.1"/>
    </source>
</evidence>
<protein>
    <recommendedName>
        <fullName evidence="2">C2H2-type domain-containing protein</fullName>
    </recommendedName>
</protein>
<proteinExistence type="predicted"/>
<organism evidence="4">
    <name type="scientific">Harpegnathos saltator</name>
    <name type="common">Jerdon's jumping ant</name>
    <dbReference type="NCBI Taxonomy" id="610380"/>
    <lineage>
        <taxon>Eukaryota</taxon>
        <taxon>Metazoa</taxon>
        <taxon>Ecdysozoa</taxon>
        <taxon>Arthropoda</taxon>
        <taxon>Hexapoda</taxon>
        <taxon>Insecta</taxon>
        <taxon>Pterygota</taxon>
        <taxon>Neoptera</taxon>
        <taxon>Endopterygota</taxon>
        <taxon>Hymenoptera</taxon>
        <taxon>Apocrita</taxon>
        <taxon>Aculeata</taxon>
        <taxon>Formicoidea</taxon>
        <taxon>Formicidae</taxon>
        <taxon>Ponerinae</taxon>
        <taxon>Ponerini</taxon>
        <taxon>Harpegnathos</taxon>
    </lineage>
</organism>
<reference evidence="3 4" key="1">
    <citation type="journal article" date="2010" name="Science">
        <title>Genomic comparison of the ants Camponotus floridanus and Harpegnathos saltator.</title>
        <authorList>
            <person name="Bonasio R."/>
            <person name="Zhang G."/>
            <person name="Ye C."/>
            <person name="Mutti N.S."/>
            <person name="Fang X."/>
            <person name="Qin N."/>
            <person name="Donahue G."/>
            <person name="Yang P."/>
            <person name="Li Q."/>
            <person name="Li C."/>
            <person name="Zhang P."/>
            <person name="Huang Z."/>
            <person name="Berger S.L."/>
            <person name="Reinberg D."/>
            <person name="Wang J."/>
            <person name="Liebig J."/>
        </authorList>
    </citation>
    <scope>NUCLEOTIDE SEQUENCE [LARGE SCALE GENOMIC DNA]</scope>
    <source>
        <strain evidence="3 4">R22 G/1</strain>
    </source>
</reference>
<dbReference type="OrthoDB" id="29058at2759"/>
<dbReference type="EMBL" id="GL449633">
    <property type="protein sequence ID" value="EFN82427.1"/>
    <property type="molecule type" value="Genomic_DNA"/>
</dbReference>
<feature type="compositionally biased region" description="Polar residues" evidence="1">
    <location>
        <begin position="282"/>
        <end position="293"/>
    </location>
</feature>
<feature type="compositionally biased region" description="Basic and acidic residues" evidence="1">
    <location>
        <begin position="344"/>
        <end position="359"/>
    </location>
</feature>
<dbReference type="InParanoid" id="E2BPM3"/>
<dbReference type="KEGG" id="hst:105185183"/>
<feature type="region of interest" description="Disordered" evidence="1">
    <location>
        <begin position="282"/>
        <end position="303"/>
    </location>
</feature>
<gene>
    <name evidence="3" type="ORF">EAI_01571</name>
</gene>
<evidence type="ECO:0000256" key="1">
    <source>
        <dbReference type="SAM" id="MobiDB-lite"/>
    </source>
</evidence>
<feature type="region of interest" description="Disordered" evidence="1">
    <location>
        <begin position="220"/>
        <end position="239"/>
    </location>
</feature>